<name>A0A1S1VAI8_9FIRM</name>
<dbReference type="CDD" id="cd17907">
    <property type="entry name" value="FliY_FliN-Y"/>
    <property type="match status" value="1"/>
</dbReference>
<evidence type="ECO:0000313" key="10">
    <source>
        <dbReference type="EMBL" id="OHW62769.1"/>
    </source>
</evidence>
<dbReference type="GO" id="GO:0003774">
    <property type="term" value="F:cytoskeletal motor activity"/>
    <property type="evidence" value="ECO:0007669"/>
    <property type="project" value="InterPro"/>
</dbReference>
<dbReference type="RefSeq" id="WP_071061454.1">
    <property type="nucleotide sequence ID" value="NZ_MKIE01000002.1"/>
</dbReference>
<keyword evidence="3" id="KW-1003">Cell membrane</keyword>
<keyword evidence="10" id="KW-0966">Cell projection</keyword>
<comment type="subcellular location">
    <subcellularLocation>
        <location evidence="1">Cell membrane</location>
        <topology evidence="1">Peripheral membrane protein</topology>
        <orientation evidence="1">Cytoplasmic side</orientation>
    </subcellularLocation>
</comment>
<accession>A0A1S1VAI8</accession>
<dbReference type="Proteomes" id="UP000180254">
    <property type="component" value="Unassembled WGS sequence"/>
</dbReference>
<dbReference type="Pfam" id="PF04509">
    <property type="entry name" value="CheC"/>
    <property type="match status" value="2"/>
</dbReference>
<dbReference type="PANTHER" id="PTHR43484:SF1">
    <property type="entry name" value="FLAGELLAR MOTOR SWITCH PROTEIN FLIN"/>
    <property type="match status" value="1"/>
</dbReference>
<keyword evidence="10" id="KW-0969">Cilium</keyword>
<feature type="domain" description="Flagellar motor switch protein FliN-like C-terminal" evidence="8">
    <location>
        <begin position="324"/>
        <end position="394"/>
    </location>
</feature>
<dbReference type="STRING" id="39480.EUAN_05530"/>
<dbReference type="GO" id="GO:0009425">
    <property type="term" value="C:bacterial-type flagellum basal body"/>
    <property type="evidence" value="ECO:0007669"/>
    <property type="project" value="InterPro"/>
</dbReference>
<dbReference type="GO" id="GO:0006935">
    <property type="term" value="P:chemotaxis"/>
    <property type="evidence" value="ECO:0007669"/>
    <property type="project" value="UniProtKB-KW"/>
</dbReference>
<evidence type="ECO:0000256" key="4">
    <source>
        <dbReference type="ARBA" id="ARBA00022500"/>
    </source>
</evidence>
<dbReference type="Pfam" id="PF01052">
    <property type="entry name" value="FliMN_C"/>
    <property type="match status" value="1"/>
</dbReference>
<comment type="caution">
    <text evidence="10">The sequence shown here is derived from an EMBL/GenBank/DDBJ whole genome shotgun (WGS) entry which is preliminary data.</text>
</comment>
<dbReference type="PANTHER" id="PTHR43484">
    <property type="match status" value="1"/>
</dbReference>
<evidence type="ECO:0000256" key="3">
    <source>
        <dbReference type="ARBA" id="ARBA00022475"/>
    </source>
</evidence>
<evidence type="ECO:0000259" key="8">
    <source>
        <dbReference type="Pfam" id="PF01052"/>
    </source>
</evidence>
<dbReference type="InterPro" id="IPR001172">
    <property type="entry name" value="FliN_T3SS_HrcQb"/>
</dbReference>
<sequence length="403" mass="44233">MNDNNLMSQDEINALLSGINTDDGGSSEDTGKGESLLLNDMEKDALGEVGNISMGTAATTLFTLLGQKVNITTPKVEITTLSKLGDKYPVPFVAVDVKYKVGLEGSNILVLRARDVKIIASLMMGGDGHDIDEESPVSEIDLSAISEAMNQMVGSGATSLSEMFGKTIDIDPPRAFQINLDDESLGDLFETAEDQLVKVSFRMVVGDLIDSEIMQLLPIEFAREIVSRLLGSATGEAEAPVEETPVQAEPEIPAPEPVVEQAKPEPRQAPAPEPVQKTVEKREPRRYNEEIERPSRREPVTVKTLDFEEFEPEEEYVYHESIDLVNEIPVEVSVELGRTMRTIGEILDYGPGTIIELEKLLGEPLDIYANGKMIAKGEVVVIEDNFGVRVTEIVHPSKRIKNR</sequence>
<dbReference type="EMBL" id="MKIE01000002">
    <property type="protein sequence ID" value="OHW62769.1"/>
    <property type="molecule type" value="Genomic_DNA"/>
</dbReference>
<dbReference type="SUPFAM" id="SSF101801">
    <property type="entry name" value="Surface presentation of antigens (SPOA)"/>
    <property type="match status" value="1"/>
</dbReference>
<dbReference type="Gene3D" id="2.30.330.10">
    <property type="entry name" value="SpoA-like"/>
    <property type="match status" value="1"/>
</dbReference>
<evidence type="ECO:0000256" key="2">
    <source>
        <dbReference type="ARBA" id="ARBA00009226"/>
    </source>
</evidence>
<feature type="domain" description="CheC-like protein" evidence="9">
    <location>
        <begin position="142"/>
        <end position="175"/>
    </location>
</feature>
<feature type="domain" description="CheC-like protein" evidence="9">
    <location>
        <begin position="41"/>
        <end position="77"/>
    </location>
</feature>
<evidence type="ECO:0000259" key="9">
    <source>
        <dbReference type="Pfam" id="PF04509"/>
    </source>
</evidence>
<dbReference type="Gene3D" id="3.40.1550.10">
    <property type="entry name" value="CheC-like"/>
    <property type="match status" value="1"/>
</dbReference>
<evidence type="ECO:0000256" key="5">
    <source>
        <dbReference type="ARBA" id="ARBA00022779"/>
    </source>
</evidence>
<dbReference type="GO" id="GO:0016787">
    <property type="term" value="F:hydrolase activity"/>
    <property type="evidence" value="ECO:0007669"/>
    <property type="project" value="InterPro"/>
</dbReference>
<evidence type="ECO:0000256" key="1">
    <source>
        <dbReference type="ARBA" id="ARBA00004413"/>
    </source>
</evidence>
<dbReference type="InterPro" id="IPR007597">
    <property type="entry name" value="CheC"/>
</dbReference>
<dbReference type="AlphaFoldDB" id="A0A1S1VAI8"/>
<keyword evidence="10" id="KW-0282">Flagellum</keyword>
<reference evidence="10 11" key="1">
    <citation type="submission" date="2016-09" db="EMBL/GenBank/DDBJ databases">
        <title>Genome sequence of Eubacterium angustum.</title>
        <authorList>
            <person name="Poehlein A."/>
            <person name="Daniel R."/>
        </authorList>
    </citation>
    <scope>NUCLEOTIDE SEQUENCE [LARGE SCALE GENOMIC DNA]</scope>
    <source>
        <strain evidence="10 11">DSM 1989</strain>
    </source>
</reference>
<evidence type="ECO:0000256" key="6">
    <source>
        <dbReference type="ARBA" id="ARBA00023136"/>
    </source>
</evidence>
<organism evidence="10 11">
    <name type="scientific">Andreesenia angusta</name>
    <dbReference type="NCBI Taxonomy" id="39480"/>
    <lineage>
        <taxon>Bacteria</taxon>
        <taxon>Bacillati</taxon>
        <taxon>Bacillota</taxon>
        <taxon>Tissierellia</taxon>
        <taxon>Tissierellales</taxon>
        <taxon>Gottschalkiaceae</taxon>
        <taxon>Andreesenia</taxon>
    </lineage>
</organism>
<dbReference type="InterPro" id="IPR028976">
    <property type="entry name" value="CheC-like_sf"/>
</dbReference>
<dbReference type="GO" id="GO:0071973">
    <property type="term" value="P:bacterial-type flagellum-dependent cell motility"/>
    <property type="evidence" value="ECO:0007669"/>
    <property type="project" value="InterPro"/>
</dbReference>
<keyword evidence="11" id="KW-1185">Reference proteome</keyword>
<feature type="compositionally biased region" description="Basic and acidic residues" evidence="7">
    <location>
        <begin position="278"/>
        <end position="295"/>
    </location>
</feature>
<protein>
    <submittedName>
        <fullName evidence="10">Flagellar motor switch protein FliN</fullName>
    </submittedName>
</protein>
<keyword evidence="6" id="KW-0472">Membrane</keyword>
<feature type="region of interest" description="Disordered" evidence="7">
    <location>
        <begin position="259"/>
        <end position="295"/>
    </location>
</feature>
<dbReference type="GO" id="GO:0005886">
    <property type="term" value="C:plasma membrane"/>
    <property type="evidence" value="ECO:0007669"/>
    <property type="project" value="UniProtKB-SubCell"/>
</dbReference>
<dbReference type="NCBIfam" id="NF005995">
    <property type="entry name" value="PRK08119.1"/>
    <property type="match status" value="1"/>
</dbReference>
<evidence type="ECO:0000313" key="11">
    <source>
        <dbReference type="Proteomes" id="UP000180254"/>
    </source>
</evidence>
<evidence type="ECO:0000256" key="7">
    <source>
        <dbReference type="SAM" id="MobiDB-lite"/>
    </source>
</evidence>
<keyword evidence="5" id="KW-0283">Flagellar rotation</keyword>
<dbReference type="InterPro" id="IPR036429">
    <property type="entry name" value="SpoA-like_sf"/>
</dbReference>
<dbReference type="PRINTS" id="PR00956">
    <property type="entry name" value="FLGMOTORFLIN"/>
</dbReference>
<comment type="similarity">
    <text evidence="2">Belongs to the FliN/MopA/SpaO family.</text>
</comment>
<dbReference type="SUPFAM" id="SSF103039">
    <property type="entry name" value="CheC-like"/>
    <property type="match status" value="1"/>
</dbReference>
<dbReference type="NCBIfam" id="TIGR02480">
    <property type="entry name" value="fliN"/>
    <property type="match status" value="1"/>
</dbReference>
<dbReference type="OrthoDB" id="9773459at2"/>
<dbReference type="InterPro" id="IPR051469">
    <property type="entry name" value="FliN/MopA/SpaO"/>
</dbReference>
<keyword evidence="4" id="KW-0145">Chemotaxis</keyword>
<proteinExistence type="inferred from homology"/>
<dbReference type="InterPro" id="IPR001543">
    <property type="entry name" value="FliN-like_C"/>
</dbReference>
<gene>
    <name evidence="10" type="primary">fliN</name>
    <name evidence="10" type="ORF">EUAN_05530</name>
</gene>
<dbReference type="InterPro" id="IPR012826">
    <property type="entry name" value="FliN"/>
</dbReference>